<sequence length="309" mass="35290">MSFSRYLSVLNDIQERSLRLGLSQADFAQLFDHFHAVALQTPNLSDDGVKLATEDLISRHLWPNEVFSGIYETFPPAPISAIPPNVVLFNRQPRFAVAPLLGYDAAPQYGIDSLGLPYWSQILPLPGLQHFEREMGCAVAELEEVFAVKICIHKANNRIIIWPEHAPVRRDLHAREYGKMDWFYKFIYHFGCEVRGLNNFWTMSDALNSTAPSVSYLTKFFEQESKGELDWATPDPPRYNYHPFLAQTSQHIRDTQVYRSQFRKNDNETIYNGNTGHTRDLPNSRRTHVFGTIPPVFGDASAGVANEEL</sequence>
<evidence type="ECO:0000313" key="2">
    <source>
        <dbReference type="Proteomes" id="UP000701801"/>
    </source>
</evidence>
<name>A0A9N9LYE9_9HELO</name>
<dbReference type="Proteomes" id="UP000701801">
    <property type="component" value="Unassembled WGS sequence"/>
</dbReference>
<keyword evidence="2" id="KW-1185">Reference proteome</keyword>
<dbReference type="AlphaFoldDB" id="A0A9N9LYE9"/>
<gene>
    <name evidence="1" type="ORF">HYALB_00012398</name>
</gene>
<evidence type="ECO:0000313" key="1">
    <source>
        <dbReference type="EMBL" id="CAG8979761.1"/>
    </source>
</evidence>
<protein>
    <submittedName>
        <fullName evidence="1">Uncharacterized protein</fullName>
    </submittedName>
</protein>
<organism evidence="1 2">
    <name type="scientific">Hymenoscyphus albidus</name>
    <dbReference type="NCBI Taxonomy" id="595503"/>
    <lineage>
        <taxon>Eukaryota</taxon>
        <taxon>Fungi</taxon>
        <taxon>Dikarya</taxon>
        <taxon>Ascomycota</taxon>
        <taxon>Pezizomycotina</taxon>
        <taxon>Leotiomycetes</taxon>
        <taxon>Helotiales</taxon>
        <taxon>Helotiaceae</taxon>
        <taxon>Hymenoscyphus</taxon>
    </lineage>
</organism>
<dbReference type="EMBL" id="CAJVRM010000335">
    <property type="protein sequence ID" value="CAG8979761.1"/>
    <property type="molecule type" value="Genomic_DNA"/>
</dbReference>
<reference evidence="1" key="1">
    <citation type="submission" date="2021-07" db="EMBL/GenBank/DDBJ databases">
        <authorList>
            <person name="Durling M."/>
        </authorList>
    </citation>
    <scope>NUCLEOTIDE SEQUENCE</scope>
</reference>
<dbReference type="OrthoDB" id="10279880at2759"/>
<proteinExistence type="predicted"/>
<comment type="caution">
    <text evidence="1">The sequence shown here is derived from an EMBL/GenBank/DDBJ whole genome shotgun (WGS) entry which is preliminary data.</text>
</comment>
<accession>A0A9N9LYE9</accession>